<accession>A0ABV4DX71</accession>
<dbReference type="RefSeq" id="WP_369869010.1">
    <property type="nucleotide sequence ID" value="NZ_JBGFFE010000012.1"/>
</dbReference>
<evidence type="ECO:0000313" key="2">
    <source>
        <dbReference type="Proteomes" id="UP001565220"/>
    </source>
</evidence>
<organism evidence="1 2">
    <name type="scientific">Clostridium lapidicellarium</name>
    <dbReference type="NCBI Taxonomy" id="3240931"/>
    <lineage>
        <taxon>Bacteria</taxon>
        <taxon>Bacillati</taxon>
        <taxon>Bacillota</taxon>
        <taxon>Clostridia</taxon>
        <taxon>Eubacteriales</taxon>
        <taxon>Clostridiaceae</taxon>
        <taxon>Clostridium</taxon>
    </lineage>
</organism>
<dbReference type="EMBL" id="JBGFFE010000012">
    <property type="protein sequence ID" value="MEY8763844.1"/>
    <property type="molecule type" value="Genomic_DNA"/>
</dbReference>
<gene>
    <name evidence="1" type="ORF">AB8S09_09370</name>
</gene>
<evidence type="ECO:0008006" key="3">
    <source>
        <dbReference type="Google" id="ProtNLM"/>
    </source>
</evidence>
<proteinExistence type="predicted"/>
<dbReference type="Proteomes" id="UP001565220">
    <property type="component" value="Unassembled WGS sequence"/>
</dbReference>
<name>A0ABV4DX71_9CLOT</name>
<evidence type="ECO:0000313" key="1">
    <source>
        <dbReference type="EMBL" id="MEY8763844.1"/>
    </source>
</evidence>
<sequence>MEILWSTYEEHPLTAVQIGEKLKLYGIEAERKSICRDINVLKDNAGIVNPYALIWHDEHFINPAKLTDDLL</sequence>
<comment type="caution">
    <text evidence="1">The sequence shown here is derived from an EMBL/GenBank/DDBJ whole genome shotgun (WGS) entry which is preliminary data.</text>
</comment>
<keyword evidence="2" id="KW-1185">Reference proteome</keyword>
<reference evidence="1 2" key="1">
    <citation type="submission" date="2024-08" db="EMBL/GenBank/DDBJ databases">
        <title>Clostridium lapicellarii sp. nov., and Clostridium renhuaiense sp. nov., two species isolated from the mud in a fermentation cellar used for producing sauce-flavour Chinese liquors.</title>
        <authorList>
            <person name="Yang F."/>
            <person name="Wang H."/>
            <person name="Chen L.Q."/>
            <person name="Zhou N."/>
            <person name="Lu J.J."/>
            <person name="Pu X.X."/>
            <person name="Wan B."/>
            <person name="Wang L."/>
            <person name="Liu S.J."/>
        </authorList>
    </citation>
    <scope>NUCLEOTIDE SEQUENCE [LARGE SCALE GENOMIC DNA]</scope>
    <source>
        <strain evidence="1 2">MT-113</strain>
    </source>
</reference>
<protein>
    <recommendedName>
        <fullName evidence="3">WYL domain-containing protein</fullName>
    </recommendedName>
</protein>